<dbReference type="PROSITE" id="PS00189">
    <property type="entry name" value="LIPOYL"/>
    <property type="match status" value="1"/>
</dbReference>
<gene>
    <name evidence="16" type="primary">odhB</name>
    <name evidence="16" type="ORF">KHA97_04835</name>
</gene>
<comment type="similarity">
    <text evidence="3 12">Belongs to the 2-oxoacid dehydrogenase family.</text>
</comment>
<comment type="cofactor">
    <cofactor evidence="12">
        <name>(R)-lipoate</name>
        <dbReference type="ChEBI" id="CHEBI:83088"/>
    </cofactor>
    <text evidence="12">Binds 1 lipoyl cofactor covalently.</text>
</comment>
<evidence type="ECO:0000256" key="11">
    <source>
        <dbReference type="ARBA" id="ARBA00052761"/>
    </source>
</evidence>
<feature type="domain" description="Peripheral subunit-binding (PSBD)" evidence="15">
    <location>
        <begin position="118"/>
        <end position="155"/>
    </location>
</feature>
<dbReference type="GO" id="GO:0045252">
    <property type="term" value="C:oxoglutarate dehydrogenase complex"/>
    <property type="evidence" value="ECO:0007669"/>
    <property type="project" value="UniProtKB-UniRule"/>
</dbReference>
<dbReference type="Gene3D" id="3.30.559.10">
    <property type="entry name" value="Chloramphenicol acetyltransferase-like domain"/>
    <property type="match status" value="1"/>
</dbReference>
<dbReference type="InterPro" id="IPR011053">
    <property type="entry name" value="Single_hybrid_motif"/>
</dbReference>
<dbReference type="InterPro" id="IPR001078">
    <property type="entry name" value="2-oxoacid_DH_actylTfrase"/>
</dbReference>
<dbReference type="AlphaFoldDB" id="A0A942TAT0"/>
<dbReference type="FunFam" id="3.30.559.10:FF:000007">
    <property type="entry name" value="Dihydrolipoamide acetyltransferase component of pyruvate dehydrogenase complex"/>
    <property type="match status" value="1"/>
</dbReference>
<dbReference type="GO" id="GO:0033512">
    <property type="term" value="P:L-lysine catabolic process to acetyl-CoA via saccharopine"/>
    <property type="evidence" value="ECO:0007669"/>
    <property type="project" value="UniProtKB-UniRule"/>
</dbReference>
<accession>A0A942TAT0</accession>
<dbReference type="PROSITE" id="PS51826">
    <property type="entry name" value="PSBD"/>
    <property type="match status" value="1"/>
</dbReference>
<evidence type="ECO:0000256" key="9">
    <source>
        <dbReference type="ARBA" id="ARBA00022823"/>
    </source>
</evidence>
<dbReference type="Pfam" id="PF00198">
    <property type="entry name" value="2-oxoacid_dh"/>
    <property type="match status" value="1"/>
</dbReference>
<dbReference type="Proteomes" id="UP000681414">
    <property type="component" value="Unassembled WGS sequence"/>
</dbReference>
<dbReference type="SUPFAM" id="SSF47005">
    <property type="entry name" value="Peripheral subunit-binding domain of 2-oxo acid dehydrogenase complex"/>
    <property type="match status" value="1"/>
</dbReference>
<keyword evidence="17" id="KW-1185">Reference proteome</keyword>
<evidence type="ECO:0000256" key="10">
    <source>
        <dbReference type="ARBA" id="ARBA00023315"/>
    </source>
</evidence>
<feature type="compositionally biased region" description="Low complexity" evidence="13">
    <location>
        <begin position="157"/>
        <end position="173"/>
    </location>
</feature>
<dbReference type="NCBIfam" id="TIGR01347">
    <property type="entry name" value="sucB"/>
    <property type="match status" value="1"/>
</dbReference>
<dbReference type="Pfam" id="PF00364">
    <property type="entry name" value="Biotin_lipoyl"/>
    <property type="match status" value="1"/>
</dbReference>
<comment type="caution">
    <text evidence="16">The sequence shown here is derived from an EMBL/GenBank/DDBJ whole genome shotgun (WGS) entry which is preliminary data.</text>
</comment>
<proteinExistence type="inferred from homology"/>
<dbReference type="GO" id="GO:0004149">
    <property type="term" value="F:dihydrolipoyllysine-residue succinyltransferase activity"/>
    <property type="evidence" value="ECO:0007669"/>
    <property type="project" value="UniProtKB-UniRule"/>
</dbReference>
<evidence type="ECO:0000256" key="13">
    <source>
        <dbReference type="SAM" id="MobiDB-lite"/>
    </source>
</evidence>
<evidence type="ECO:0000256" key="7">
    <source>
        <dbReference type="ARBA" id="ARBA00022532"/>
    </source>
</evidence>
<comment type="function">
    <text evidence="1 12">E2 component of the 2-oxoglutarate dehydrogenase (OGDH) complex which catalyzes the second step in the conversion of 2-oxoglutarate to succinyl-CoA and CO(2).</text>
</comment>
<comment type="subunit">
    <text evidence="4">Forms a 24-polypeptide structural core with octahedral symmetry. Part of the 2-oxoglutarate dehydrogenase (OGDH) complex composed of E1 (2-oxoglutarate dehydrogenase), E2 (dihydrolipoamide succinyltransferase) and E3 (dihydrolipoamide dehydrogenase); the complex contains multiple copies of the three enzymatic components (E1, E2 and E3).</text>
</comment>
<evidence type="ECO:0000256" key="3">
    <source>
        <dbReference type="ARBA" id="ARBA00007317"/>
    </source>
</evidence>
<dbReference type="Gene3D" id="4.10.320.10">
    <property type="entry name" value="E3-binding domain"/>
    <property type="match status" value="1"/>
</dbReference>
<evidence type="ECO:0000256" key="1">
    <source>
        <dbReference type="ARBA" id="ARBA00004052"/>
    </source>
</evidence>
<dbReference type="InterPro" id="IPR004167">
    <property type="entry name" value="PSBD"/>
</dbReference>
<evidence type="ECO:0000313" key="16">
    <source>
        <dbReference type="EMBL" id="MBS4194396.1"/>
    </source>
</evidence>
<dbReference type="InterPro" id="IPR050537">
    <property type="entry name" value="2-oxoacid_dehydrogenase"/>
</dbReference>
<dbReference type="NCBIfam" id="NF004309">
    <property type="entry name" value="PRK05704.1"/>
    <property type="match status" value="1"/>
</dbReference>
<dbReference type="InterPro" id="IPR003016">
    <property type="entry name" value="2-oxoA_DH_lipoyl-BS"/>
</dbReference>
<sequence>MAEIKVPELAESITEGTIAQWLKQPGDSVEKGEYIVELETDKVNVEVISEESGIVKELKAAEGDTVQVGEVIAIVEAGGEQPAETKPAEPVKEEVAAEEPKQEQVQEKADTEKKDRPIASPAARKLAREKGIDLSEVPTVDPLGRVRKQDITSYSNQPKKAAEQAPAPKAAPAVTQEEGKPIERVRLSRRRQTIAKRLVEVQQNAAMLTTFNEIDMTAVMDLRKRKKDKFFEENDVRLGFMSFFTKAVVAALKKYPAVNSELQGDELVLKKFYDIGVAVSTDEGLVVPVIRDCDRKNFAEIEADILAVALKARDNKLALSDLQGGTFTITNGGVFGSLLSTPILNGTQVGILGMHTIQTRPVAIDAERMENRPMMYVALSYDHRVIDGKEAVGFLVTVKKLLENPEDLLLQG</sequence>
<keyword evidence="7 12" id="KW-0816">Tricarboxylic acid cycle</keyword>
<dbReference type="Gene3D" id="2.40.50.100">
    <property type="match status" value="1"/>
</dbReference>
<dbReference type="InterPro" id="IPR036625">
    <property type="entry name" value="E3-bd_dom_sf"/>
</dbReference>
<dbReference type="SUPFAM" id="SSF51230">
    <property type="entry name" value="Single hybrid motif"/>
    <property type="match status" value="1"/>
</dbReference>
<feature type="region of interest" description="Disordered" evidence="13">
    <location>
        <begin position="78"/>
        <end position="181"/>
    </location>
</feature>
<evidence type="ECO:0000256" key="6">
    <source>
        <dbReference type="ARBA" id="ARBA00019511"/>
    </source>
</evidence>
<dbReference type="RefSeq" id="WP_213123582.1">
    <property type="nucleotide sequence ID" value="NZ_JAGYPG010000001.1"/>
</dbReference>
<dbReference type="PROSITE" id="PS50968">
    <property type="entry name" value="BIOTINYL_LIPOYL"/>
    <property type="match status" value="1"/>
</dbReference>
<dbReference type="InterPro" id="IPR023213">
    <property type="entry name" value="CAT-like_dom_sf"/>
</dbReference>
<organism evidence="16 17">
    <name type="scientific">Lederbergia citri</name>
    <dbReference type="NCBI Taxonomy" id="2833580"/>
    <lineage>
        <taxon>Bacteria</taxon>
        <taxon>Bacillati</taxon>
        <taxon>Bacillota</taxon>
        <taxon>Bacilli</taxon>
        <taxon>Bacillales</taxon>
        <taxon>Bacillaceae</taxon>
        <taxon>Lederbergia</taxon>
    </lineage>
</organism>
<evidence type="ECO:0000259" key="14">
    <source>
        <dbReference type="PROSITE" id="PS50968"/>
    </source>
</evidence>
<evidence type="ECO:0000256" key="4">
    <source>
        <dbReference type="ARBA" id="ARBA00011666"/>
    </source>
</evidence>
<dbReference type="PANTHER" id="PTHR43416:SF5">
    <property type="entry name" value="DIHYDROLIPOYLLYSINE-RESIDUE SUCCINYLTRANSFERASE COMPONENT OF 2-OXOGLUTARATE DEHYDROGENASE COMPLEX, MITOCHONDRIAL"/>
    <property type="match status" value="1"/>
</dbReference>
<keyword evidence="9 12" id="KW-0450">Lipoyl</keyword>
<dbReference type="SUPFAM" id="SSF52777">
    <property type="entry name" value="CoA-dependent acyltransferases"/>
    <property type="match status" value="1"/>
</dbReference>
<dbReference type="CDD" id="cd06849">
    <property type="entry name" value="lipoyl_domain"/>
    <property type="match status" value="1"/>
</dbReference>
<comment type="catalytic activity">
    <reaction evidence="11 12">
        <text>N(6)-[(R)-dihydrolipoyl]-L-lysyl-[protein] + succinyl-CoA = N(6)-[(R)-S(8)-succinyldihydrolipoyl]-L-lysyl-[protein] + CoA</text>
        <dbReference type="Rhea" id="RHEA:15213"/>
        <dbReference type="Rhea" id="RHEA-COMP:10475"/>
        <dbReference type="Rhea" id="RHEA-COMP:20092"/>
        <dbReference type="ChEBI" id="CHEBI:57287"/>
        <dbReference type="ChEBI" id="CHEBI:57292"/>
        <dbReference type="ChEBI" id="CHEBI:83100"/>
        <dbReference type="ChEBI" id="CHEBI:83120"/>
        <dbReference type="EC" id="2.3.1.61"/>
    </reaction>
</comment>
<dbReference type="Pfam" id="PF02817">
    <property type="entry name" value="E3_binding"/>
    <property type="match status" value="1"/>
</dbReference>
<reference evidence="16 17" key="1">
    <citation type="submission" date="2021-05" db="EMBL/GenBank/DDBJ databases">
        <title>Novel Bacillus species.</title>
        <authorList>
            <person name="Liu G."/>
        </authorList>
    </citation>
    <scope>NUCLEOTIDE SEQUENCE [LARGE SCALE GENOMIC DNA]</scope>
    <source>
        <strain evidence="17">FJAT-49780</strain>
    </source>
</reference>
<evidence type="ECO:0000256" key="2">
    <source>
        <dbReference type="ARBA" id="ARBA00005145"/>
    </source>
</evidence>
<evidence type="ECO:0000256" key="5">
    <source>
        <dbReference type="ARBA" id="ARBA00012945"/>
    </source>
</evidence>
<dbReference type="PANTHER" id="PTHR43416">
    <property type="entry name" value="DIHYDROLIPOYLLYSINE-RESIDUE SUCCINYLTRANSFERASE COMPONENT OF 2-OXOGLUTARATE DEHYDROGENASE COMPLEX, MITOCHONDRIAL-RELATED"/>
    <property type="match status" value="1"/>
</dbReference>
<dbReference type="EMBL" id="JAGYPG010000001">
    <property type="protein sequence ID" value="MBS4194396.1"/>
    <property type="molecule type" value="Genomic_DNA"/>
</dbReference>
<keyword evidence="10 12" id="KW-0012">Acyltransferase</keyword>
<evidence type="ECO:0000259" key="15">
    <source>
        <dbReference type="PROSITE" id="PS51826"/>
    </source>
</evidence>
<dbReference type="GO" id="GO:0005829">
    <property type="term" value="C:cytosol"/>
    <property type="evidence" value="ECO:0007669"/>
    <property type="project" value="TreeGrafter"/>
</dbReference>
<comment type="pathway">
    <text evidence="2 12">Amino-acid degradation; L-lysine degradation via saccharopine pathway; glutaryl-CoA from L-lysine: step 6/6.</text>
</comment>
<evidence type="ECO:0000313" key="17">
    <source>
        <dbReference type="Proteomes" id="UP000681414"/>
    </source>
</evidence>
<dbReference type="GO" id="GO:0006099">
    <property type="term" value="P:tricarboxylic acid cycle"/>
    <property type="evidence" value="ECO:0007669"/>
    <property type="project" value="UniProtKB-UniRule"/>
</dbReference>
<feature type="domain" description="Lipoyl-binding" evidence="14">
    <location>
        <begin position="1"/>
        <end position="76"/>
    </location>
</feature>
<evidence type="ECO:0000256" key="12">
    <source>
        <dbReference type="RuleBase" id="RU361138"/>
    </source>
</evidence>
<dbReference type="InterPro" id="IPR006255">
    <property type="entry name" value="SucB"/>
</dbReference>
<keyword evidence="8 12" id="KW-0808">Transferase</keyword>
<dbReference type="InterPro" id="IPR000089">
    <property type="entry name" value="Biotin_lipoyl"/>
</dbReference>
<name>A0A942TAT0_9BACI</name>
<evidence type="ECO:0000256" key="8">
    <source>
        <dbReference type="ARBA" id="ARBA00022679"/>
    </source>
</evidence>
<dbReference type="EC" id="2.3.1.61" evidence="5 12"/>
<protein>
    <recommendedName>
        <fullName evidence="6 12">Dihydrolipoyllysine-residue succinyltransferase component of 2-oxoglutarate dehydrogenase complex</fullName>
        <ecNumber evidence="5 12">2.3.1.61</ecNumber>
    </recommendedName>
    <alternativeName>
        <fullName evidence="12">2-oxoglutarate dehydrogenase complex component E2</fullName>
    </alternativeName>
</protein>
<feature type="compositionally biased region" description="Basic and acidic residues" evidence="13">
    <location>
        <begin position="86"/>
        <end position="117"/>
    </location>
</feature>